<dbReference type="EMBL" id="KZ308488">
    <property type="protein sequence ID" value="KAG8230429.1"/>
    <property type="molecule type" value="Genomic_DNA"/>
</dbReference>
<protein>
    <submittedName>
        <fullName evidence="3">Uncharacterized protein</fullName>
    </submittedName>
</protein>
<feature type="compositionally biased region" description="Polar residues" evidence="2">
    <location>
        <begin position="65"/>
        <end position="79"/>
    </location>
</feature>
<name>A0A8K0KA81_LADFU</name>
<feature type="coiled-coil region" evidence="1">
    <location>
        <begin position="82"/>
        <end position="172"/>
    </location>
</feature>
<reference evidence="3" key="2">
    <citation type="submission" date="2017-10" db="EMBL/GenBank/DDBJ databases">
        <title>Ladona fulva Genome sequencing and assembly.</title>
        <authorList>
            <person name="Murali S."/>
            <person name="Richards S."/>
            <person name="Bandaranaike D."/>
            <person name="Bellair M."/>
            <person name="Blankenburg K."/>
            <person name="Chao H."/>
            <person name="Dinh H."/>
            <person name="Doddapaneni H."/>
            <person name="Dugan-Rocha S."/>
            <person name="Elkadiri S."/>
            <person name="Gnanaolivu R."/>
            <person name="Hernandez B."/>
            <person name="Skinner E."/>
            <person name="Javaid M."/>
            <person name="Lee S."/>
            <person name="Li M."/>
            <person name="Ming W."/>
            <person name="Munidasa M."/>
            <person name="Muniz J."/>
            <person name="Nguyen L."/>
            <person name="Hughes D."/>
            <person name="Osuji N."/>
            <person name="Pu L.-L."/>
            <person name="Puazo M."/>
            <person name="Qu C."/>
            <person name="Quiroz J."/>
            <person name="Raj R."/>
            <person name="Weissenberger G."/>
            <person name="Xin Y."/>
            <person name="Zou X."/>
            <person name="Han Y."/>
            <person name="Worley K."/>
            <person name="Muzny D."/>
            <person name="Gibbs R."/>
        </authorList>
    </citation>
    <scope>NUCLEOTIDE SEQUENCE</scope>
    <source>
        <strain evidence="3">Sampled in the wild</strain>
    </source>
</reference>
<evidence type="ECO:0000313" key="3">
    <source>
        <dbReference type="EMBL" id="KAG8230429.1"/>
    </source>
</evidence>
<organism evidence="3 4">
    <name type="scientific">Ladona fulva</name>
    <name type="common">Scarce chaser dragonfly</name>
    <name type="synonym">Libellula fulva</name>
    <dbReference type="NCBI Taxonomy" id="123851"/>
    <lineage>
        <taxon>Eukaryota</taxon>
        <taxon>Metazoa</taxon>
        <taxon>Ecdysozoa</taxon>
        <taxon>Arthropoda</taxon>
        <taxon>Hexapoda</taxon>
        <taxon>Insecta</taxon>
        <taxon>Pterygota</taxon>
        <taxon>Palaeoptera</taxon>
        <taxon>Odonata</taxon>
        <taxon>Epiprocta</taxon>
        <taxon>Anisoptera</taxon>
        <taxon>Libelluloidea</taxon>
        <taxon>Libellulidae</taxon>
        <taxon>Ladona</taxon>
    </lineage>
</organism>
<dbReference type="Proteomes" id="UP000792457">
    <property type="component" value="Unassembled WGS sequence"/>
</dbReference>
<keyword evidence="1" id="KW-0175">Coiled coil</keyword>
<dbReference type="GO" id="GO:0005886">
    <property type="term" value="C:plasma membrane"/>
    <property type="evidence" value="ECO:0007669"/>
    <property type="project" value="TreeGrafter"/>
</dbReference>
<evidence type="ECO:0000256" key="1">
    <source>
        <dbReference type="SAM" id="Coils"/>
    </source>
</evidence>
<dbReference type="PANTHER" id="PTHR46360">
    <property type="entry name" value="DISKS LARGE HOMOLOG 5"/>
    <property type="match status" value="1"/>
</dbReference>
<proteinExistence type="predicted"/>
<dbReference type="GO" id="GO:0035331">
    <property type="term" value="P:negative regulation of hippo signaling"/>
    <property type="evidence" value="ECO:0007669"/>
    <property type="project" value="TreeGrafter"/>
</dbReference>
<comment type="caution">
    <text evidence="3">The sequence shown here is derived from an EMBL/GenBank/DDBJ whole genome shotgun (WGS) entry which is preliminary data.</text>
</comment>
<keyword evidence="4" id="KW-1185">Reference proteome</keyword>
<dbReference type="InterPro" id="IPR053004">
    <property type="entry name" value="MAGUK_Signaling_Regulators"/>
</dbReference>
<sequence>MFGEHLEMEGRHSVEKGSLEGLTSHDCDFLKKDLKRDSAFKQLSMTSGASSLDSTDSTGTLSRSFTVSNSDRSLSSTSQRDFDGLKHQCEKAMHELQLLRKQHTEIIRRYDQAMKELEYHRGQNRTALSQLDAASQETNALRSKCGELLAENQRLEREARNLQTFLEEHRKEETLSAESGGAGVDVALNQRYVAALRKYEAVKDDHDSLRKRCDDLMASHTAAVNKLELAQVI</sequence>
<accession>A0A8K0KA81</accession>
<dbReference type="OrthoDB" id="10067129at2759"/>
<feature type="region of interest" description="Disordered" evidence="2">
    <location>
        <begin position="45"/>
        <end position="79"/>
    </location>
</feature>
<evidence type="ECO:0000313" key="4">
    <source>
        <dbReference type="Proteomes" id="UP000792457"/>
    </source>
</evidence>
<dbReference type="AlphaFoldDB" id="A0A8K0KA81"/>
<dbReference type="PANTHER" id="PTHR46360:SF1">
    <property type="entry name" value="DISKS LARGE HOMOLOG 5"/>
    <property type="match status" value="1"/>
</dbReference>
<feature type="compositionally biased region" description="Low complexity" evidence="2">
    <location>
        <begin position="46"/>
        <end position="64"/>
    </location>
</feature>
<gene>
    <name evidence="3" type="ORF">J437_LFUL015450</name>
</gene>
<evidence type="ECO:0000256" key="2">
    <source>
        <dbReference type="SAM" id="MobiDB-lite"/>
    </source>
</evidence>
<reference evidence="3" key="1">
    <citation type="submission" date="2013-04" db="EMBL/GenBank/DDBJ databases">
        <authorList>
            <person name="Qu J."/>
            <person name="Murali S.C."/>
            <person name="Bandaranaike D."/>
            <person name="Bellair M."/>
            <person name="Blankenburg K."/>
            <person name="Chao H."/>
            <person name="Dinh H."/>
            <person name="Doddapaneni H."/>
            <person name="Downs B."/>
            <person name="Dugan-Rocha S."/>
            <person name="Elkadiri S."/>
            <person name="Gnanaolivu R.D."/>
            <person name="Hernandez B."/>
            <person name="Javaid M."/>
            <person name="Jayaseelan J.C."/>
            <person name="Lee S."/>
            <person name="Li M."/>
            <person name="Ming W."/>
            <person name="Munidasa M."/>
            <person name="Muniz J."/>
            <person name="Nguyen L."/>
            <person name="Ongeri F."/>
            <person name="Osuji N."/>
            <person name="Pu L.-L."/>
            <person name="Puazo M."/>
            <person name="Qu C."/>
            <person name="Quiroz J."/>
            <person name="Raj R."/>
            <person name="Weissenberger G."/>
            <person name="Xin Y."/>
            <person name="Zou X."/>
            <person name="Han Y."/>
            <person name="Richards S."/>
            <person name="Worley K."/>
            <person name="Muzny D."/>
            <person name="Gibbs R."/>
        </authorList>
    </citation>
    <scope>NUCLEOTIDE SEQUENCE</scope>
    <source>
        <strain evidence="3">Sampled in the wild</strain>
    </source>
</reference>